<dbReference type="AlphaFoldDB" id="A0A2B0MP06"/>
<organism evidence="2 3">
    <name type="scientific">Bacillus cereus</name>
    <dbReference type="NCBI Taxonomy" id="1396"/>
    <lineage>
        <taxon>Bacteria</taxon>
        <taxon>Bacillati</taxon>
        <taxon>Bacillota</taxon>
        <taxon>Bacilli</taxon>
        <taxon>Bacillales</taxon>
        <taxon>Bacillaceae</taxon>
        <taxon>Bacillus</taxon>
        <taxon>Bacillus cereus group</taxon>
    </lineage>
</organism>
<keyword evidence="1" id="KW-0472">Membrane</keyword>
<evidence type="ECO:0000313" key="2">
    <source>
        <dbReference type="EMBL" id="PFK43833.1"/>
    </source>
</evidence>
<comment type="caution">
    <text evidence="2">The sequence shown here is derived from an EMBL/GenBank/DDBJ whole genome shotgun (WGS) entry which is preliminary data.</text>
</comment>
<evidence type="ECO:0008006" key="4">
    <source>
        <dbReference type="Google" id="ProtNLM"/>
    </source>
</evidence>
<accession>A0A2B0MP06</accession>
<proteinExistence type="predicted"/>
<evidence type="ECO:0000313" key="3">
    <source>
        <dbReference type="Proteomes" id="UP000242656"/>
    </source>
</evidence>
<dbReference type="Proteomes" id="UP000242656">
    <property type="component" value="Unassembled WGS sequence"/>
</dbReference>
<reference evidence="2 3" key="1">
    <citation type="submission" date="2017-09" db="EMBL/GenBank/DDBJ databases">
        <title>Large-scale bioinformatics analysis of Bacillus genomes uncovers conserved roles of natural products in bacterial physiology.</title>
        <authorList>
            <consortium name="Agbiome Team Llc"/>
            <person name="Bleich R.M."/>
            <person name="Grubbs K.J."/>
            <person name="Santa Maria K.C."/>
            <person name="Allen S.E."/>
            <person name="Farag S."/>
            <person name="Shank E.A."/>
            <person name="Bowers A."/>
        </authorList>
    </citation>
    <scope>NUCLEOTIDE SEQUENCE [LARGE SCALE GENOMIC DNA]</scope>
    <source>
        <strain evidence="2 3">AFS083043</strain>
    </source>
</reference>
<keyword evidence="1" id="KW-1133">Transmembrane helix</keyword>
<keyword evidence="1" id="KW-0812">Transmembrane</keyword>
<dbReference type="RefSeq" id="WP_098490608.1">
    <property type="nucleotide sequence ID" value="NZ_NUWN01000029.1"/>
</dbReference>
<dbReference type="PROSITE" id="PS51257">
    <property type="entry name" value="PROKAR_LIPOPROTEIN"/>
    <property type="match status" value="1"/>
</dbReference>
<feature type="transmembrane region" description="Helical" evidence="1">
    <location>
        <begin position="72"/>
        <end position="98"/>
    </location>
</feature>
<name>A0A2B0MP06_BACCE</name>
<dbReference type="EMBL" id="NUWN01000029">
    <property type="protein sequence ID" value="PFK43833.1"/>
    <property type="molecule type" value="Genomic_DNA"/>
</dbReference>
<sequence length="151" mass="17419">MFNKWIFAFALIGIIAVFSCGMLLPIPIGFKVSMITAGVIMIVMFSIIIPFDRKYIVRKKGYKIDFTKTKVYFRWNVFDTITVCLAVYTCICVQVLFVLVSSGFTIQNPYVQFFIMQSLPWTFVTIIYLISRISLTLKGIKEIKKHGADWD</sequence>
<feature type="transmembrane region" description="Helical" evidence="1">
    <location>
        <begin position="32"/>
        <end position="51"/>
    </location>
</feature>
<protein>
    <recommendedName>
        <fullName evidence="4">Lipoprotein</fullName>
    </recommendedName>
</protein>
<gene>
    <name evidence="2" type="ORF">COI93_09625</name>
</gene>
<feature type="transmembrane region" description="Helical" evidence="1">
    <location>
        <begin position="110"/>
        <end position="131"/>
    </location>
</feature>
<evidence type="ECO:0000256" key="1">
    <source>
        <dbReference type="SAM" id="Phobius"/>
    </source>
</evidence>
<feature type="transmembrane region" description="Helical" evidence="1">
    <location>
        <begin position="7"/>
        <end position="26"/>
    </location>
</feature>